<protein>
    <submittedName>
        <fullName evidence="2">Endonuclease/exonuclease/phosphatase family protein</fullName>
    </submittedName>
</protein>
<dbReference type="InterPro" id="IPR036691">
    <property type="entry name" value="Endo/exonu/phosph_ase_sf"/>
</dbReference>
<gene>
    <name evidence="2" type="ORF">NE686_04155</name>
</gene>
<name>A0ABT1S721_9FIRM</name>
<keyword evidence="2" id="KW-0255">Endonuclease</keyword>
<evidence type="ECO:0000259" key="1">
    <source>
        <dbReference type="Pfam" id="PF03372"/>
    </source>
</evidence>
<reference evidence="2 3" key="1">
    <citation type="submission" date="2022-06" db="EMBL/GenBank/DDBJ databases">
        <title>Isolation of gut microbiota from human fecal samples.</title>
        <authorList>
            <person name="Pamer E.G."/>
            <person name="Barat B."/>
            <person name="Waligurski E."/>
            <person name="Medina S."/>
            <person name="Paddock L."/>
            <person name="Mostad J."/>
        </authorList>
    </citation>
    <scope>NUCLEOTIDE SEQUENCE [LARGE SCALE GENOMIC DNA]</scope>
    <source>
        <strain evidence="2 3">DFI.7.95</strain>
    </source>
</reference>
<evidence type="ECO:0000313" key="2">
    <source>
        <dbReference type="EMBL" id="MCQ4922265.1"/>
    </source>
</evidence>
<dbReference type="GO" id="GO:0004519">
    <property type="term" value="F:endonuclease activity"/>
    <property type="evidence" value="ECO:0007669"/>
    <property type="project" value="UniProtKB-KW"/>
</dbReference>
<proteinExistence type="predicted"/>
<evidence type="ECO:0000313" key="3">
    <source>
        <dbReference type="Proteomes" id="UP001524478"/>
    </source>
</evidence>
<comment type="caution">
    <text evidence="2">The sequence shown here is derived from an EMBL/GenBank/DDBJ whole genome shotgun (WGS) entry which is preliminary data.</text>
</comment>
<keyword evidence="3" id="KW-1185">Reference proteome</keyword>
<accession>A0ABT1S721</accession>
<dbReference type="Pfam" id="PF03372">
    <property type="entry name" value="Exo_endo_phos"/>
    <property type="match status" value="1"/>
</dbReference>
<dbReference type="Proteomes" id="UP001524478">
    <property type="component" value="Unassembled WGS sequence"/>
</dbReference>
<dbReference type="InterPro" id="IPR005135">
    <property type="entry name" value="Endo/exonuclease/phosphatase"/>
</dbReference>
<keyword evidence="2" id="KW-0540">Nuclease</keyword>
<dbReference type="SUPFAM" id="SSF56219">
    <property type="entry name" value="DNase I-like"/>
    <property type="match status" value="1"/>
</dbReference>
<dbReference type="Gene3D" id="3.60.10.10">
    <property type="entry name" value="Endonuclease/exonuclease/phosphatase"/>
    <property type="match status" value="1"/>
</dbReference>
<organism evidence="2 3">
    <name type="scientific">Tissierella carlieri</name>
    <dbReference type="NCBI Taxonomy" id="689904"/>
    <lineage>
        <taxon>Bacteria</taxon>
        <taxon>Bacillati</taxon>
        <taxon>Bacillota</taxon>
        <taxon>Tissierellia</taxon>
        <taxon>Tissierellales</taxon>
        <taxon>Tissierellaceae</taxon>
        <taxon>Tissierella</taxon>
    </lineage>
</organism>
<keyword evidence="2" id="KW-0378">Hydrolase</keyword>
<sequence>MRIISLNVNNFGGLVSKPLIKDYLYNEKPLWDDWNKAVMAWREKIKWENNVSVIVDYVRDFDVIVFQEVDTNSEAFKKLIKNLDEHFIVYPNKTEGKDYCIGFKSITVMFIKRCFNYTIMADNFSTKKMKNVEINIDNKNIIGLHISMGDTDYWDSLIKHYNRLKDKKVLIIGDLNVYDRGTKQKEKFLELLNCGAIDAWVQKGNSMHRATSNTEKRIDYAIMSPLFYEELVDITIDDVLRNKAITDHSAISISI</sequence>
<feature type="domain" description="Endonuclease/exonuclease/phosphatase" evidence="1">
    <location>
        <begin position="6"/>
        <end position="229"/>
    </location>
</feature>
<dbReference type="RefSeq" id="WP_256310552.1">
    <property type="nucleotide sequence ID" value="NZ_JANGAC010000002.1"/>
</dbReference>
<dbReference type="EMBL" id="JANGAC010000002">
    <property type="protein sequence ID" value="MCQ4922265.1"/>
    <property type="molecule type" value="Genomic_DNA"/>
</dbReference>